<dbReference type="InterPro" id="IPR007387">
    <property type="entry name" value="TRAP_DctQ"/>
</dbReference>
<accession>A0A953N6C2</accession>
<dbReference type="Proteomes" id="UP000739565">
    <property type="component" value="Unassembled WGS sequence"/>
</dbReference>
<dbReference type="GO" id="GO:0005886">
    <property type="term" value="C:plasma membrane"/>
    <property type="evidence" value="ECO:0007669"/>
    <property type="project" value="UniProtKB-SubCell"/>
</dbReference>
<proteinExistence type="inferred from homology"/>
<evidence type="ECO:0000256" key="8">
    <source>
        <dbReference type="ARBA" id="ARBA00038436"/>
    </source>
</evidence>
<reference evidence="11" key="1">
    <citation type="submission" date="2021-07" db="EMBL/GenBank/DDBJ databases">
        <title>New genus and species of the family Alcaligenaceae.</title>
        <authorList>
            <person name="Hahn M.W."/>
        </authorList>
    </citation>
    <scope>NUCLEOTIDE SEQUENCE</scope>
    <source>
        <strain evidence="11">LF4-65</strain>
    </source>
</reference>
<gene>
    <name evidence="11" type="ORF">KZZ10_03710</name>
</gene>
<keyword evidence="2 9" id="KW-0813">Transport</keyword>
<dbReference type="EMBL" id="JAHXRI010000006">
    <property type="protein sequence ID" value="MBZ1349742.1"/>
    <property type="molecule type" value="Genomic_DNA"/>
</dbReference>
<keyword evidence="6 9" id="KW-1133">Transmembrane helix</keyword>
<evidence type="ECO:0000256" key="6">
    <source>
        <dbReference type="ARBA" id="ARBA00022989"/>
    </source>
</evidence>
<name>A0A953N6C2_9BURK</name>
<feature type="transmembrane region" description="Helical" evidence="9">
    <location>
        <begin position="91"/>
        <end position="114"/>
    </location>
</feature>
<feature type="transmembrane region" description="Helical" evidence="9">
    <location>
        <begin position="21"/>
        <end position="41"/>
    </location>
</feature>
<comment type="similarity">
    <text evidence="8 9">Belongs to the TRAP transporter small permease family.</text>
</comment>
<dbReference type="GO" id="GO:0022857">
    <property type="term" value="F:transmembrane transporter activity"/>
    <property type="evidence" value="ECO:0007669"/>
    <property type="project" value="UniProtKB-UniRule"/>
</dbReference>
<evidence type="ECO:0000256" key="1">
    <source>
        <dbReference type="ARBA" id="ARBA00004429"/>
    </source>
</evidence>
<feature type="domain" description="Tripartite ATP-independent periplasmic transporters DctQ component" evidence="10">
    <location>
        <begin position="32"/>
        <end position="160"/>
    </location>
</feature>
<evidence type="ECO:0000256" key="7">
    <source>
        <dbReference type="ARBA" id="ARBA00023136"/>
    </source>
</evidence>
<keyword evidence="3" id="KW-1003">Cell membrane</keyword>
<evidence type="ECO:0000259" key="10">
    <source>
        <dbReference type="Pfam" id="PF04290"/>
    </source>
</evidence>
<dbReference type="RefSeq" id="WP_259660164.1">
    <property type="nucleotide sequence ID" value="NZ_JAHXRI010000006.1"/>
</dbReference>
<keyword evidence="12" id="KW-1185">Reference proteome</keyword>
<dbReference type="PANTHER" id="PTHR35011:SF4">
    <property type="entry name" value="SLL1102 PROTEIN"/>
    <property type="match status" value="1"/>
</dbReference>
<comment type="subunit">
    <text evidence="9">The complex comprises the extracytoplasmic solute receptor protein and the two transmembrane proteins.</text>
</comment>
<keyword evidence="5 9" id="KW-0812">Transmembrane</keyword>
<organism evidence="11 12">
    <name type="scientific">Zwartia hollandica</name>
    <dbReference type="NCBI Taxonomy" id="324606"/>
    <lineage>
        <taxon>Bacteria</taxon>
        <taxon>Pseudomonadati</taxon>
        <taxon>Pseudomonadota</taxon>
        <taxon>Betaproteobacteria</taxon>
        <taxon>Burkholderiales</taxon>
        <taxon>Alcaligenaceae</taxon>
        <taxon>Zwartia</taxon>
    </lineage>
</organism>
<feature type="transmembrane region" description="Helical" evidence="9">
    <location>
        <begin position="134"/>
        <end position="151"/>
    </location>
</feature>
<keyword evidence="7 9" id="KW-0472">Membrane</keyword>
<evidence type="ECO:0000256" key="5">
    <source>
        <dbReference type="ARBA" id="ARBA00022692"/>
    </source>
</evidence>
<evidence type="ECO:0000313" key="12">
    <source>
        <dbReference type="Proteomes" id="UP000739565"/>
    </source>
</evidence>
<dbReference type="AlphaFoldDB" id="A0A953N6C2"/>
<comment type="caution">
    <text evidence="11">The sequence shown here is derived from an EMBL/GenBank/DDBJ whole genome shotgun (WGS) entry which is preliminary data.</text>
</comment>
<evidence type="ECO:0000313" key="11">
    <source>
        <dbReference type="EMBL" id="MBZ1349742.1"/>
    </source>
</evidence>
<protein>
    <recommendedName>
        <fullName evidence="9">TRAP transporter small permease protein</fullName>
    </recommendedName>
</protein>
<keyword evidence="4 9" id="KW-0997">Cell inner membrane</keyword>
<evidence type="ECO:0000256" key="3">
    <source>
        <dbReference type="ARBA" id="ARBA00022475"/>
    </source>
</evidence>
<comment type="subcellular location">
    <subcellularLocation>
        <location evidence="1 9">Cell inner membrane</location>
        <topology evidence="1 9">Multi-pass membrane protein</topology>
    </subcellularLocation>
</comment>
<sequence length="179" mass="20268">MTQLLVLARLIDRLSDFSAVFAKWAVLLCSLISAGNAVMRYTFSYSSNGWLEIQWYLFAACVMLGAAQVLRVNEHVRVDVIYGTLKSKSRVWIDLFGLTFFLMPAMILFAYLSWPLFVGMYVSGEISGNAGGLIRWPVMMLLPLGFALMALQGVSEMIKRVGWLRGTYQMDLTYERPLQ</sequence>
<evidence type="ECO:0000256" key="4">
    <source>
        <dbReference type="ARBA" id="ARBA00022519"/>
    </source>
</evidence>
<evidence type="ECO:0000256" key="2">
    <source>
        <dbReference type="ARBA" id="ARBA00022448"/>
    </source>
</evidence>
<evidence type="ECO:0000256" key="9">
    <source>
        <dbReference type="RuleBase" id="RU369079"/>
    </source>
</evidence>
<feature type="transmembrane region" description="Helical" evidence="9">
    <location>
        <begin position="53"/>
        <end position="70"/>
    </location>
</feature>
<dbReference type="InterPro" id="IPR055348">
    <property type="entry name" value="DctQ"/>
</dbReference>
<dbReference type="PANTHER" id="PTHR35011">
    <property type="entry name" value="2,3-DIKETO-L-GULONATE TRAP TRANSPORTER SMALL PERMEASE PROTEIN YIAM"/>
    <property type="match status" value="1"/>
</dbReference>
<dbReference type="Pfam" id="PF04290">
    <property type="entry name" value="DctQ"/>
    <property type="match status" value="1"/>
</dbReference>
<comment type="function">
    <text evidence="9">Part of the tripartite ATP-independent periplasmic (TRAP) transport system.</text>
</comment>